<organism evidence="2 3">
    <name type="scientific">Nocardioides daedukensis</name>
    <dbReference type="NCBI Taxonomy" id="634462"/>
    <lineage>
        <taxon>Bacteria</taxon>
        <taxon>Bacillati</taxon>
        <taxon>Actinomycetota</taxon>
        <taxon>Actinomycetes</taxon>
        <taxon>Propionibacteriales</taxon>
        <taxon>Nocardioidaceae</taxon>
        <taxon>Nocardioides</taxon>
    </lineage>
</organism>
<accession>A0A7Y9S0A6</accession>
<comment type="caution">
    <text evidence="2">The sequence shown here is derived from an EMBL/GenBank/DDBJ whole genome shotgun (WGS) entry which is preliminary data.</text>
</comment>
<sequence>MTTVWIITLLALAGTALVLGLIAHHDRGWHGPPRSHPRDPDLRPPMARIG</sequence>
<keyword evidence="3" id="KW-1185">Reference proteome</keyword>
<feature type="region of interest" description="Disordered" evidence="1">
    <location>
        <begin position="27"/>
        <end position="50"/>
    </location>
</feature>
<reference evidence="2 3" key="1">
    <citation type="submission" date="2020-07" db="EMBL/GenBank/DDBJ databases">
        <title>Sequencing the genomes of 1000 actinobacteria strains.</title>
        <authorList>
            <person name="Klenk H.-P."/>
        </authorList>
    </citation>
    <scope>NUCLEOTIDE SEQUENCE [LARGE SCALE GENOMIC DNA]</scope>
    <source>
        <strain evidence="2 3">DSM 23819</strain>
    </source>
</reference>
<dbReference type="EMBL" id="JACCAA010000001">
    <property type="protein sequence ID" value="NYG57903.1"/>
    <property type="molecule type" value="Genomic_DNA"/>
</dbReference>
<evidence type="ECO:0000256" key="1">
    <source>
        <dbReference type="SAM" id="MobiDB-lite"/>
    </source>
</evidence>
<dbReference type="AlphaFoldDB" id="A0A7Y9S0A6"/>
<name>A0A7Y9S0A6_9ACTN</name>
<evidence type="ECO:0000313" key="3">
    <source>
        <dbReference type="Proteomes" id="UP000540656"/>
    </source>
</evidence>
<dbReference type="Proteomes" id="UP000540656">
    <property type="component" value="Unassembled WGS sequence"/>
</dbReference>
<evidence type="ECO:0000313" key="2">
    <source>
        <dbReference type="EMBL" id="NYG57903.1"/>
    </source>
</evidence>
<gene>
    <name evidence="2" type="ORF">BJ980_000826</name>
</gene>
<dbReference type="RefSeq" id="WP_179501117.1">
    <property type="nucleotide sequence ID" value="NZ_JACCAA010000001.1"/>
</dbReference>
<protein>
    <submittedName>
        <fullName evidence="2">Uncharacterized protein</fullName>
    </submittedName>
</protein>
<proteinExistence type="predicted"/>